<comment type="caution">
    <text evidence="1">The sequence shown here is derived from an EMBL/GenBank/DDBJ whole genome shotgun (WGS) entry which is preliminary data.</text>
</comment>
<evidence type="ECO:0000313" key="1">
    <source>
        <dbReference type="EMBL" id="KAJ8013837.1"/>
    </source>
</evidence>
<accession>A0ACC2HDA3</accession>
<protein>
    <submittedName>
        <fullName evidence="1">Uncharacterized protein</fullName>
    </submittedName>
</protein>
<proteinExistence type="predicted"/>
<dbReference type="EMBL" id="CM055730">
    <property type="protein sequence ID" value="KAJ8013837.1"/>
    <property type="molecule type" value="Genomic_DNA"/>
</dbReference>
<keyword evidence="2" id="KW-1185">Reference proteome</keyword>
<sequence length="549" mass="59859">MSLSSLGNHCITPGTKYNEMESTEKMCCIVTLSGSFSDPKPVSCSGVIINTRTGLLLCNGICFSRFMNAKQALPADHRFLLPEHFSSKLKISLKFPGQRGLDTNQCAYESCPVADTHSTSQCRHKSTAQLLLLVNCIEFRRAFEKLFTADKWDFYGGEDDADMDRDSEFLSWFALLKVPALAGVSNVNSGTIPWSESSTLRKGCEVFACGSPFGSFCPDLFISTLSKGIISNLAGEDNALIFTDARCLPGTEGGGIFLPHRDRAHLVGLIVSPLCWKASEWIGLTLVCSFQMILRNITWCVNVQSSHEEIHHIQELTGFSQVVHHNTETQKYPTVALVDAGQFWGSGVLVSPLLLVTCRHVVNGKRVVTLRFDTNDSIHVVNGDVIYSTMPSSPYDVAVVQLRKPFLKGVVSRLAKSFIPGEDILVVGYGAFGQRCGPSQTGGILSRANSCHGQPIMLQTTAAVQAGASGGAVVRPGSGELLGLVSSNTRDFVAKVTYPHLNFSVPMTILDPLLRSYTKKGEIGVFQALDTTDKEVRRVWRLQAAHSKL</sequence>
<reference evidence="1" key="1">
    <citation type="submission" date="2021-05" db="EMBL/GenBank/DDBJ databases">
        <authorList>
            <person name="Pan Q."/>
            <person name="Jouanno E."/>
            <person name="Zahm M."/>
            <person name="Klopp C."/>
            <person name="Cabau C."/>
            <person name="Louis A."/>
            <person name="Berthelot C."/>
            <person name="Parey E."/>
            <person name="Roest Crollius H."/>
            <person name="Montfort J."/>
            <person name="Robinson-Rechavi M."/>
            <person name="Bouchez O."/>
            <person name="Lampietro C."/>
            <person name="Lopez Roques C."/>
            <person name="Donnadieu C."/>
            <person name="Postlethwait J."/>
            <person name="Bobe J."/>
            <person name="Dillon D."/>
            <person name="Chandos A."/>
            <person name="von Hippel F."/>
            <person name="Guiguen Y."/>
        </authorList>
    </citation>
    <scope>NUCLEOTIDE SEQUENCE</scope>
    <source>
        <strain evidence="1">YG-Jan2019</strain>
    </source>
</reference>
<gene>
    <name evidence="1" type="ORF">DPEC_G00033940</name>
</gene>
<organism evidence="1 2">
    <name type="scientific">Dallia pectoralis</name>
    <name type="common">Alaska blackfish</name>
    <dbReference type="NCBI Taxonomy" id="75939"/>
    <lineage>
        <taxon>Eukaryota</taxon>
        <taxon>Metazoa</taxon>
        <taxon>Chordata</taxon>
        <taxon>Craniata</taxon>
        <taxon>Vertebrata</taxon>
        <taxon>Euteleostomi</taxon>
        <taxon>Actinopterygii</taxon>
        <taxon>Neopterygii</taxon>
        <taxon>Teleostei</taxon>
        <taxon>Protacanthopterygii</taxon>
        <taxon>Esociformes</taxon>
        <taxon>Umbridae</taxon>
        <taxon>Dallia</taxon>
    </lineage>
</organism>
<evidence type="ECO:0000313" key="2">
    <source>
        <dbReference type="Proteomes" id="UP001157502"/>
    </source>
</evidence>
<dbReference type="Proteomes" id="UP001157502">
    <property type="component" value="Chromosome 3"/>
</dbReference>
<name>A0ACC2HDA3_DALPE</name>